<feature type="transmembrane region" description="Helical" evidence="2">
    <location>
        <begin position="94"/>
        <end position="113"/>
    </location>
</feature>
<keyword evidence="5" id="KW-0808">Transferase</keyword>
<evidence type="ECO:0000313" key="6">
    <source>
        <dbReference type="Proteomes" id="UP000279336"/>
    </source>
</evidence>
<feature type="compositionally biased region" description="Polar residues" evidence="1">
    <location>
        <begin position="1"/>
        <end position="17"/>
    </location>
</feature>
<name>A0A8B3FIY4_9ACTN</name>
<feature type="transmembrane region" description="Helical" evidence="2">
    <location>
        <begin position="54"/>
        <end position="73"/>
    </location>
</feature>
<dbReference type="GO" id="GO:0016747">
    <property type="term" value="F:acyltransferase activity, transferring groups other than amino-acyl groups"/>
    <property type="evidence" value="ECO:0007669"/>
    <property type="project" value="InterPro"/>
</dbReference>
<evidence type="ECO:0000259" key="4">
    <source>
        <dbReference type="Pfam" id="PF19040"/>
    </source>
</evidence>
<keyword evidence="2" id="KW-0472">Membrane</keyword>
<dbReference type="Proteomes" id="UP000279336">
    <property type="component" value="Unassembled WGS sequence"/>
</dbReference>
<proteinExistence type="predicted"/>
<evidence type="ECO:0000259" key="3">
    <source>
        <dbReference type="Pfam" id="PF01757"/>
    </source>
</evidence>
<dbReference type="Pfam" id="PF01757">
    <property type="entry name" value="Acyl_transf_3"/>
    <property type="match status" value="1"/>
</dbReference>
<reference evidence="5 6" key="1">
    <citation type="submission" date="2018-10" db="EMBL/GenBank/DDBJ databases">
        <title>Propionibacterium australiense Genome Sequencing and Assembly.</title>
        <authorList>
            <person name="Bernier A.-M."/>
            <person name="Bernard K."/>
        </authorList>
    </citation>
    <scope>NUCLEOTIDE SEQUENCE [LARGE SCALE GENOMIC DNA]</scope>
    <source>
        <strain evidence="5 6">NML98A078</strain>
    </source>
</reference>
<dbReference type="Pfam" id="PF19040">
    <property type="entry name" value="SGNH"/>
    <property type="match status" value="1"/>
</dbReference>
<comment type="caution">
    <text evidence="5">The sequence shown here is derived from an EMBL/GenBank/DDBJ whole genome shotgun (WGS) entry which is preliminary data.</text>
</comment>
<dbReference type="GO" id="GO:0009103">
    <property type="term" value="P:lipopolysaccharide biosynthetic process"/>
    <property type="evidence" value="ECO:0007669"/>
    <property type="project" value="TreeGrafter"/>
</dbReference>
<feature type="domain" description="SGNH" evidence="4">
    <location>
        <begin position="469"/>
        <end position="680"/>
    </location>
</feature>
<keyword evidence="5" id="KW-0012">Acyltransferase</keyword>
<evidence type="ECO:0000313" key="5">
    <source>
        <dbReference type="EMBL" id="RLP09120.1"/>
    </source>
</evidence>
<feature type="transmembrane region" description="Helical" evidence="2">
    <location>
        <begin position="337"/>
        <end position="357"/>
    </location>
</feature>
<sequence>MHQTMSSDAGVDTTTPADTAGASGRPRRMDIQGLRAVCMMQVLAYHAWSVGSPIGVDAFIMISAYLMTSSFVRRTERGRMPFFVERWVNTFKRLLPPLVATVLVTVAVSMVVLPRTRWGELITQGIASVTYWQNWRLAEVSADYFAANRGVASPLQHLWSMSMQGQVFLAWPLLMAGCVVLARVVGVRPRKVVLVAFALLAVLSLGWLLTTDPGDPAVYFDTRARVWEFALGSAVAAAAPWIRPRGVVARVLSWAGFVTLVVYCVVSIGRYPGPMAAVPMVSVSVILLADAAPVAGSVQRLLSWRPLVALGDMSYSVYLIHWPVFVLFMAQFDRAKLGLRGGVILIAASLLFAWFMTRFVDGPAQRFPRTGRVVLKKTMVVLVSLAVGLVPLVSVDVVLDRSRAAQLSSALDGAGDPDHTGAEATLEQGPVDYTAEPIPGPLAVGESWIPDLPEPCPPGQQELFGETQTLCSSMPASNQGRPRVVIVGDSHIEQMITPVALTLASRHDFELSQYLMGGCSFGQPEYYEGDCRLRNEVVLDMLTEDPPDVVMLSTTAAVPDSPDETLRPGVKEMVEQLSSLGVVVIGFRDNPRSNQDLYECSSERPSDTPFGGCSFQQSHHLAQVDPAVDLLMIPQFHQVDPTDLYCIDGECYTIVGNVYVYLDDNHISGPYALTMAPILADRVEPLLGL</sequence>
<dbReference type="InterPro" id="IPR050879">
    <property type="entry name" value="Acyltransferase_3"/>
</dbReference>
<evidence type="ECO:0000256" key="2">
    <source>
        <dbReference type="SAM" id="Phobius"/>
    </source>
</evidence>
<feature type="transmembrane region" description="Helical" evidence="2">
    <location>
        <begin position="275"/>
        <end position="295"/>
    </location>
</feature>
<dbReference type="InterPro" id="IPR043968">
    <property type="entry name" value="SGNH"/>
</dbReference>
<gene>
    <name evidence="5" type="ORF">D7U36_08290</name>
</gene>
<organism evidence="5 6">
    <name type="scientific">Propionibacterium australiense</name>
    <dbReference type="NCBI Taxonomy" id="119981"/>
    <lineage>
        <taxon>Bacteria</taxon>
        <taxon>Bacillati</taxon>
        <taxon>Actinomycetota</taxon>
        <taxon>Actinomycetes</taxon>
        <taxon>Propionibacteriales</taxon>
        <taxon>Propionibacteriaceae</taxon>
        <taxon>Propionibacterium</taxon>
    </lineage>
</organism>
<dbReference type="GO" id="GO:0016020">
    <property type="term" value="C:membrane"/>
    <property type="evidence" value="ECO:0007669"/>
    <property type="project" value="TreeGrafter"/>
</dbReference>
<accession>A0A8B3FIY4</accession>
<feature type="region of interest" description="Disordered" evidence="1">
    <location>
        <begin position="1"/>
        <end position="26"/>
    </location>
</feature>
<feature type="domain" description="Acyltransferase 3" evidence="3">
    <location>
        <begin position="31"/>
        <end position="357"/>
    </location>
</feature>
<dbReference type="OrthoDB" id="3404679at2"/>
<feature type="transmembrane region" description="Helical" evidence="2">
    <location>
        <begin position="307"/>
        <end position="331"/>
    </location>
</feature>
<protein>
    <submittedName>
        <fullName evidence="5">Acyltransferase</fullName>
    </submittedName>
</protein>
<keyword evidence="2" id="KW-0812">Transmembrane</keyword>
<dbReference type="EMBL" id="RCIW01000011">
    <property type="protein sequence ID" value="RLP09120.1"/>
    <property type="molecule type" value="Genomic_DNA"/>
</dbReference>
<feature type="transmembrane region" description="Helical" evidence="2">
    <location>
        <begin position="251"/>
        <end position="269"/>
    </location>
</feature>
<evidence type="ECO:0000256" key="1">
    <source>
        <dbReference type="SAM" id="MobiDB-lite"/>
    </source>
</evidence>
<keyword evidence="2" id="KW-1133">Transmembrane helix</keyword>
<feature type="transmembrane region" description="Helical" evidence="2">
    <location>
        <begin position="168"/>
        <end position="185"/>
    </location>
</feature>
<feature type="transmembrane region" description="Helical" evidence="2">
    <location>
        <begin position="192"/>
        <end position="209"/>
    </location>
</feature>
<dbReference type="AlphaFoldDB" id="A0A8B3FIY4"/>
<dbReference type="InterPro" id="IPR002656">
    <property type="entry name" value="Acyl_transf_3_dom"/>
</dbReference>
<dbReference type="PANTHER" id="PTHR23028:SF53">
    <property type="entry name" value="ACYL_TRANSF_3 DOMAIN-CONTAINING PROTEIN"/>
    <property type="match status" value="1"/>
</dbReference>
<dbReference type="PANTHER" id="PTHR23028">
    <property type="entry name" value="ACETYLTRANSFERASE"/>
    <property type="match status" value="1"/>
</dbReference>